<dbReference type="Proteomes" id="UP001386955">
    <property type="component" value="Unassembled WGS sequence"/>
</dbReference>
<sequence>MIDKFNNNGEHATLLVTHPFESEARDSDHSANLNRNEVTNSACIIRNKGKNASESKEIHRPVNCSLRNLMMRKQSYRVEQAECQSVTTKKLVLDRHEEPDTCLWQNKLDLKTVRIDEEVEHQNCECKVSNHSNLVHRKLPLPAGSDNLLQAPKDECFDQHEMEGLESGTILRNCTNGGLAIMHGGSGLPKPENLHLIDSIDQSVACRGENLKVVTTFTKPTASDACTQNPFTDTRFRTVAVNTVRVSERSSQIDSSASSSVQSSFMDDKVSSKYNFMDQNSHEAYLLGNMVGEEILNRTMRESDVDDNSDLNQSNSTMHCNTSISEICGTERQNCQDKKYSSSLTNADINIQMIRNTEITEAVIIDSKCNDFTLDEGNHEYQFISNWCRRRRRWRRGRSSSCERGAELRL</sequence>
<proteinExistence type="predicted"/>
<accession>A0AAN9SWZ9</accession>
<evidence type="ECO:0000313" key="1">
    <source>
        <dbReference type="EMBL" id="KAK7409774.1"/>
    </source>
</evidence>
<comment type="caution">
    <text evidence="1">The sequence shown here is derived from an EMBL/GenBank/DDBJ whole genome shotgun (WGS) entry which is preliminary data.</text>
</comment>
<evidence type="ECO:0000313" key="2">
    <source>
        <dbReference type="Proteomes" id="UP001386955"/>
    </source>
</evidence>
<reference evidence="1 2" key="1">
    <citation type="submission" date="2024-01" db="EMBL/GenBank/DDBJ databases">
        <title>The genomes of 5 underutilized Papilionoideae crops provide insights into root nodulation and disease resistanc.</title>
        <authorList>
            <person name="Jiang F."/>
        </authorList>
    </citation>
    <scope>NUCLEOTIDE SEQUENCE [LARGE SCALE GENOMIC DNA]</scope>
    <source>
        <strain evidence="1">DUOXIRENSHENG_FW03</strain>
        <tissue evidence="1">Leaves</tissue>
    </source>
</reference>
<dbReference type="EMBL" id="JAYMYS010000001">
    <property type="protein sequence ID" value="KAK7409774.1"/>
    <property type="molecule type" value="Genomic_DNA"/>
</dbReference>
<name>A0AAN9SWZ9_PSOTE</name>
<protein>
    <submittedName>
        <fullName evidence="1">Uncharacterized protein</fullName>
    </submittedName>
</protein>
<keyword evidence="2" id="KW-1185">Reference proteome</keyword>
<gene>
    <name evidence="1" type="ORF">VNO78_00079</name>
</gene>
<dbReference type="AlphaFoldDB" id="A0AAN9SWZ9"/>
<organism evidence="1 2">
    <name type="scientific">Psophocarpus tetragonolobus</name>
    <name type="common">Winged bean</name>
    <name type="synonym">Dolichos tetragonolobus</name>
    <dbReference type="NCBI Taxonomy" id="3891"/>
    <lineage>
        <taxon>Eukaryota</taxon>
        <taxon>Viridiplantae</taxon>
        <taxon>Streptophyta</taxon>
        <taxon>Embryophyta</taxon>
        <taxon>Tracheophyta</taxon>
        <taxon>Spermatophyta</taxon>
        <taxon>Magnoliopsida</taxon>
        <taxon>eudicotyledons</taxon>
        <taxon>Gunneridae</taxon>
        <taxon>Pentapetalae</taxon>
        <taxon>rosids</taxon>
        <taxon>fabids</taxon>
        <taxon>Fabales</taxon>
        <taxon>Fabaceae</taxon>
        <taxon>Papilionoideae</taxon>
        <taxon>50 kb inversion clade</taxon>
        <taxon>NPAAA clade</taxon>
        <taxon>indigoferoid/millettioid clade</taxon>
        <taxon>Phaseoleae</taxon>
        <taxon>Psophocarpus</taxon>
    </lineage>
</organism>